<dbReference type="RefSeq" id="WP_150075408.1">
    <property type="nucleotide sequence ID" value="NZ_VWOX01000003.1"/>
</dbReference>
<keyword evidence="2" id="KW-0378">Hydrolase</keyword>
<keyword evidence="2" id="KW-0067">ATP-binding</keyword>
<accession>A0A5M6DC59</accession>
<dbReference type="Pfam" id="PF02151">
    <property type="entry name" value="UVR"/>
    <property type="match status" value="1"/>
</dbReference>
<dbReference type="EMBL" id="VWOX01000003">
    <property type="protein sequence ID" value="KAA5545141.1"/>
    <property type="molecule type" value="Genomic_DNA"/>
</dbReference>
<keyword evidence="3" id="KW-1185">Reference proteome</keyword>
<dbReference type="GO" id="GO:0004386">
    <property type="term" value="F:helicase activity"/>
    <property type="evidence" value="ECO:0007669"/>
    <property type="project" value="UniProtKB-KW"/>
</dbReference>
<sequence>MKRTMHLDDLLKEWEFNPHTLNVRMVKGSDGRDVIQMRVDMGVLQLETTGRPDGTVIEGNPSYLEYLQERVLEEPELKLDEDQCMEVDREFMQFYHRRICWLRLQYYNRAVMDADHTLRLMDLSERVSPDEEWTRSHEQYRPFVLFHRTQAAALGSLEEDESGEEAVQAINSGLETIRQFFIRHEAEEHFDEDELVVRLVELRETLRSEYAVGQTLREKLSQAVEQEQYELAAKLRDELNRRELD</sequence>
<gene>
    <name evidence="2" type="ORF">FYK55_05555</name>
</gene>
<keyword evidence="2" id="KW-0547">Nucleotide-binding</keyword>
<evidence type="ECO:0000313" key="3">
    <source>
        <dbReference type="Proteomes" id="UP000324479"/>
    </source>
</evidence>
<keyword evidence="2" id="KW-0347">Helicase</keyword>
<name>A0A5M6DC59_9BACT</name>
<organism evidence="2 3">
    <name type="scientific">Roseiconus nitratireducens</name>
    <dbReference type="NCBI Taxonomy" id="2605748"/>
    <lineage>
        <taxon>Bacteria</taxon>
        <taxon>Pseudomonadati</taxon>
        <taxon>Planctomycetota</taxon>
        <taxon>Planctomycetia</taxon>
        <taxon>Pirellulales</taxon>
        <taxon>Pirellulaceae</taxon>
        <taxon>Roseiconus</taxon>
    </lineage>
</organism>
<reference evidence="2 3" key="1">
    <citation type="submission" date="2019-08" db="EMBL/GenBank/DDBJ databases">
        <authorList>
            <person name="Dhanesh K."/>
            <person name="Kumar G."/>
            <person name="Sasikala C."/>
            <person name="Venkata Ramana C."/>
        </authorList>
    </citation>
    <scope>NUCLEOTIDE SEQUENCE [LARGE SCALE GENOMIC DNA]</scope>
    <source>
        <strain evidence="2 3">JC645</strain>
    </source>
</reference>
<comment type="caution">
    <text evidence="2">The sequence shown here is derived from an EMBL/GenBank/DDBJ whole genome shotgun (WGS) entry which is preliminary data.</text>
</comment>
<dbReference type="Proteomes" id="UP000324479">
    <property type="component" value="Unassembled WGS sequence"/>
</dbReference>
<feature type="domain" description="UVR" evidence="1">
    <location>
        <begin position="215"/>
        <end position="241"/>
    </location>
</feature>
<proteinExistence type="predicted"/>
<dbReference type="AlphaFoldDB" id="A0A5M6DC59"/>
<dbReference type="InterPro" id="IPR001943">
    <property type="entry name" value="UVR_dom"/>
</dbReference>
<evidence type="ECO:0000259" key="1">
    <source>
        <dbReference type="Pfam" id="PF02151"/>
    </source>
</evidence>
<evidence type="ECO:0000313" key="2">
    <source>
        <dbReference type="EMBL" id="KAA5545141.1"/>
    </source>
</evidence>
<protein>
    <submittedName>
        <fullName evidence="2">DNA helicase UvrBC</fullName>
    </submittedName>
</protein>